<keyword evidence="2" id="KW-1185">Reference proteome</keyword>
<sequence>MKNIFLLFSLCTLCSCYIYRPSDSKEAQTSIEKQIEPQHRYKIISDGVSYKIKAIAWEGDSLKTETIGFKKKTLKFNKNQISSVENRVFSRGRSDALTFTSYALMGGIIYFLTR</sequence>
<proteinExistence type="predicted"/>
<reference evidence="1 2" key="1">
    <citation type="submission" date="2012-06" db="EMBL/GenBank/DDBJ databases">
        <title>The complete genome of Ornithobacterium rhinotracheale DSM 15997.</title>
        <authorList>
            <consortium name="US DOE Joint Genome Institute (JGI-PGF)"/>
            <person name="Lucas S."/>
            <person name="Copeland A."/>
            <person name="Lapidus A."/>
            <person name="Goodwin L."/>
            <person name="Pitluck S."/>
            <person name="Peters L."/>
            <person name="Mikhailova N."/>
            <person name="Teshima H."/>
            <person name="Kyrpides N."/>
            <person name="Mavromatis K."/>
            <person name="Pagani I."/>
            <person name="Ivanova N."/>
            <person name="Ovchinnikova G."/>
            <person name="Zeytun A."/>
            <person name="Detter J.C."/>
            <person name="Han C."/>
            <person name="Land M."/>
            <person name="Hauser L."/>
            <person name="Markowitz V."/>
            <person name="Cheng J.-F."/>
            <person name="Hugenholtz P."/>
            <person name="Woyke T."/>
            <person name="Wu D."/>
            <person name="Lang E."/>
            <person name="Kopitz M."/>
            <person name="Brambilla E."/>
            <person name="Klenk H.-P."/>
            <person name="Eisen J.A."/>
        </authorList>
    </citation>
    <scope>NUCLEOTIDE SEQUENCE [LARGE SCALE GENOMIC DNA]</scope>
    <source>
        <strain evidence="2">ATCC 51463 / DSM 15997 / CCUG 23171 / LMG 9086</strain>
    </source>
</reference>
<organism evidence="1 2">
    <name type="scientific">Ornithobacterium rhinotracheale (strain ATCC 51463 / DSM 15997 / CCUG 23171 / CIP 104009 / LMG 9086)</name>
    <dbReference type="NCBI Taxonomy" id="867902"/>
    <lineage>
        <taxon>Bacteria</taxon>
        <taxon>Pseudomonadati</taxon>
        <taxon>Bacteroidota</taxon>
        <taxon>Flavobacteriia</taxon>
        <taxon>Flavobacteriales</taxon>
        <taxon>Weeksellaceae</taxon>
        <taxon>Ornithobacterium</taxon>
    </lineage>
</organism>
<gene>
    <name evidence="1" type="ordered locus">Ornrh_0015</name>
</gene>
<name>I3ZX13_ORNRL</name>
<protein>
    <submittedName>
        <fullName evidence="1">Uncharacterized protein</fullName>
    </submittedName>
</protein>
<dbReference type="GeneID" id="97256800"/>
<dbReference type="GeneID" id="71568297"/>
<evidence type="ECO:0000313" key="2">
    <source>
        <dbReference type="Proteomes" id="UP000006051"/>
    </source>
</evidence>
<evidence type="ECO:0000313" key="1">
    <source>
        <dbReference type="EMBL" id="AFL96247.1"/>
    </source>
</evidence>
<dbReference type="KEGG" id="orh:Ornrh_0015"/>
<dbReference type="Proteomes" id="UP000006051">
    <property type="component" value="Chromosome"/>
</dbReference>
<dbReference type="EMBL" id="CP003283">
    <property type="protein sequence ID" value="AFL96247.1"/>
    <property type="molecule type" value="Genomic_DNA"/>
</dbReference>
<accession>I3ZX13</accession>
<dbReference type="PROSITE" id="PS51257">
    <property type="entry name" value="PROKAR_LIPOPROTEIN"/>
    <property type="match status" value="1"/>
</dbReference>
<dbReference type="HOGENOM" id="CLU_2118587_0_0_10"/>
<dbReference type="AlphaFoldDB" id="I3ZX13"/>
<dbReference type="RefSeq" id="WP_014789877.1">
    <property type="nucleotide sequence ID" value="NC_018016.1"/>
</dbReference>
<dbReference type="STRING" id="867902.Ornrh_0015"/>